<gene>
    <name evidence="2" type="ORF">C8A01DRAFT_34877</name>
</gene>
<dbReference type="Pfam" id="PF00583">
    <property type="entry name" value="Acetyltransf_1"/>
    <property type="match status" value="1"/>
</dbReference>
<dbReference type="SUPFAM" id="SSF55729">
    <property type="entry name" value="Acyl-CoA N-acyltransferases (Nat)"/>
    <property type="match status" value="1"/>
</dbReference>
<sequence length="230" mass="27240">MAYSIRPATYADLPAIIRLYLVDFWDEQLMDLLHPFRNKHPTDFERFIRDMLTERWWTLGLEQCVEVLLTDRERVVGFAWWRRSWGDEEKRRDTEGWFTLRRWLSPITIFFIQLRTRLWPYRCADPTMAGAEKRALPAILPLLRDPPSRQKAWHLLTLAVDPAFQKMGLGTRLVQHGLSRGDKEDLTAWLISREGLEEWYGRFGFVQKGRANIGELTKWNGGAVMFRESE</sequence>
<evidence type="ECO:0000313" key="3">
    <source>
        <dbReference type="Proteomes" id="UP001303115"/>
    </source>
</evidence>
<reference evidence="3" key="1">
    <citation type="journal article" date="2023" name="Mol. Phylogenet. Evol.">
        <title>Genome-scale phylogeny and comparative genomics of the fungal order Sordariales.</title>
        <authorList>
            <person name="Hensen N."/>
            <person name="Bonometti L."/>
            <person name="Westerberg I."/>
            <person name="Brannstrom I.O."/>
            <person name="Guillou S."/>
            <person name="Cros-Aarteil S."/>
            <person name="Calhoun S."/>
            <person name="Haridas S."/>
            <person name="Kuo A."/>
            <person name="Mondo S."/>
            <person name="Pangilinan J."/>
            <person name="Riley R."/>
            <person name="LaButti K."/>
            <person name="Andreopoulos B."/>
            <person name="Lipzen A."/>
            <person name="Chen C."/>
            <person name="Yan M."/>
            <person name="Daum C."/>
            <person name="Ng V."/>
            <person name="Clum A."/>
            <person name="Steindorff A."/>
            <person name="Ohm R.A."/>
            <person name="Martin F."/>
            <person name="Silar P."/>
            <person name="Natvig D.O."/>
            <person name="Lalanne C."/>
            <person name="Gautier V."/>
            <person name="Ament-Velasquez S.L."/>
            <person name="Kruys A."/>
            <person name="Hutchinson M.I."/>
            <person name="Powell A.J."/>
            <person name="Barry K."/>
            <person name="Miller A.N."/>
            <person name="Grigoriev I.V."/>
            <person name="Debuchy R."/>
            <person name="Gladieux P."/>
            <person name="Hiltunen Thoren M."/>
            <person name="Johannesson H."/>
        </authorList>
    </citation>
    <scope>NUCLEOTIDE SEQUENCE [LARGE SCALE GENOMIC DNA]</scope>
    <source>
        <strain evidence="3">CBS 284.82</strain>
    </source>
</reference>
<accession>A0AAN6PJJ9</accession>
<name>A0AAN6PJJ9_9PEZI</name>
<dbReference type="InterPro" id="IPR016181">
    <property type="entry name" value="Acyl_CoA_acyltransferase"/>
</dbReference>
<dbReference type="Gene3D" id="3.40.630.30">
    <property type="match status" value="1"/>
</dbReference>
<organism evidence="2 3">
    <name type="scientific">Parachaetomium inaequale</name>
    <dbReference type="NCBI Taxonomy" id="2588326"/>
    <lineage>
        <taxon>Eukaryota</taxon>
        <taxon>Fungi</taxon>
        <taxon>Dikarya</taxon>
        <taxon>Ascomycota</taxon>
        <taxon>Pezizomycotina</taxon>
        <taxon>Sordariomycetes</taxon>
        <taxon>Sordariomycetidae</taxon>
        <taxon>Sordariales</taxon>
        <taxon>Chaetomiaceae</taxon>
        <taxon>Parachaetomium</taxon>
    </lineage>
</organism>
<dbReference type="InterPro" id="IPR052523">
    <property type="entry name" value="Trichothecene_AcTrans"/>
</dbReference>
<evidence type="ECO:0000313" key="2">
    <source>
        <dbReference type="EMBL" id="KAK4041145.1"/>
    </source>
</evidence>
<protein>
    <submittedName>
        <fullName evidence="2">Acetyltransferase</fullName>
    </submittedName>
</protein>
<dbReference type="PANTHER" id="PTHR42791">
    <property type="entry name" value="GNAT FAMILY ACETYLTRANSFERASE"/>
    <property type="match status" value="1"/>
</dbReference>
<dbReference type="Proteomes" id="UP001303115">
    <property type="component" value="Unassembled WGS sequence"/>
</dbReference>
<dbReference type="PANTHER" id="PTHR42791:SF16">
    <property type="entry name" value="N-ACETYLTRANSFERASE DOMAIN-CONTAINING PROTEIN"/>
    <property type="match status" value="1"/>
</dbReference>
<dbReference type="EMBL" id="MU854363">
    <property type="protein sequence ID" value="KAK4041145.1"/>
    <property type="molecule type" value="Genomic_DNA"/>
</dbReference>
<proteinExistence type="predicted"/>
<evidence type="ECO:0000259" key="1">
    <source>
        <dbReference type="PROSITE" id="PS51186"/>
    </source>
</evidence>
<dbReference type="PROSITE" id="PS51186">
    <property type="entry name" value="GNAT"/>
    <property type="match status" value="1"/>
</dbReference>
<feature type="domain" description="N-acetyltransferase" evidence="1">
    <location>
        <begin position="3"/>
        <end position="230"/>
    </location>
</feature>
<keyword evidence="3" id="KW-1185">Reference proteome</keyword>
<dbReference type="AlphaFoldDB" id="A0AAN6PJJ9"/>
<dbReference type="GO" id="GO:0016747">
    <property type="term" value="F:acyltransferase activity, transferring groups other than amino-acyl groups"/>
    <property type="evidence" value="ECO:0007669"/>
    <property type="project" value="InterPro"/>
</dbReference>
<comment type="caution">
    <text evidence="2">The sequence shown here is derived from an EMBL/GenBank/DDBJ whole genome shotgun (WGS) entry which is preliminary data.</text>
</comment>
<dbReference type="CDD" id="cd04301">
    <property type="entry name" value="NAT_SF"/>
    <property type="match status" value="1"/>
</dbReference>
<dbReference type="InterPro" id="IPR000182">
    <property type="entry name" value="GNAT_dom"/>
</dbReference>